<proteinExistence type="predicted"/>
<dbReference type="STRING" id="706434.HMPREF9429_01657"/>
<gene>
    <name evidence="3" type="ORF">HMPREF9429_01657</name>
    <name evidence="2" type="ORF">HMPREF9429_01723</name>
</gene>
<dbReference type="RefSeq" id="WP_006942996.1">
    <property type="nucleotide sequence ID" value="NZ_GL538209.1"/>
</dbReference>
<dbReference type="Proteomes" id="UP000003195">
    <property type="component" value="Unassembled WGS sequence"/>
</dbReference>
<dbReference type="EMBL" id="AECS01000040">
    <property type="protein sequence ID" value="EFQ03454.1"/>
    <property type="molecule type" value="Genomic_DNA"/>
</dbReference>
<protein>
    <submittedName>
        <fullName evidence="3">Uncharacterized protein</fullName>
    </submittedName>
</protein>
<dbReference type="AlphaFoldDB" id="E2ZDV8"/>
<keyword evidence="1" id="KW-0472">Membrane</keyword>
<dbReference type="eggNOG" id="ENOG5032SAJ">
    <property type="taxonomic scope" value="Bacteria"/>
</dbReference>
<comment type="caution">
    <text evidence="3">The sequence shown here is derived from an EMBL/GenBank/DDBJ whole genome shotgun (WGS) entry which is preliminary data.</text>
</comment>
<dbReference type="HOGENOM" id="CLU_119490_0_0_9"/>
<keyword evidence="4" id="KW-1185">Reference proteome</keyword>
<reference evidence="3 4" key="1">
    <citation type="submission" date="2010-08" db="EMBL/GenBank/DDBJ databases">
        <authorList>
            <person name="Weinstock G."/>
            <person name="Sodergren E."/>
            <person name="Clifton S."/>
            <person name="Fulton L."/>
            <person name="Fulton B."/>
            <person name="Courtney L."/>
            <person name="Fronick C."/>
            <person name="Harrison M."/>
            <person name="Strong C."/>
            <person name="Farmer C."/>
            <person name="Delahaunty K."/>
            <person name="Markovic C."/>
            <person name="Hall O."/>
            <person name="Minx P."/>
            <person name="Tomlinson C."/>
            <person name="Mitreva M."/>
            <person name="Hou S."/>
            <person name="Chen J."/>
            <person name="Wollam A."/>
            <person name="Pepin K.H."/>
            <person name="Johnson M."/>
            <person name="Bhonagiri V."/>
            <person name="Zhang X."/>
            <person name="Suruliraj S."/>
            <person name="Warren W."/>
            <person name="Chinwalla A."/>
            <person name="Mardis E.R."/>
            <person name="Wilson R.K."/>
        </authorList>
    </citation>
    <scope>NUCLEOTIDE SEQUENCE [LARGE SCALE GENOMIC DNA]</scope>
    <source>
        <strain evidence="3 4">F0359</strain>
    </source>
</reference>
<evidence type="ECO:0000313" key="2">
    <source>
        <dbReference type="EMBL" id="EFQ03449.1"/>
    </source>
</evidence>
<organism evidence="3 4">
    <name type="scientific">Megasphaera micronuciformis F0359</name>
    <dbReference type="NCBI Taxonomy" id="706434"/>
    <lineage>
        <taxon>Bacteria</taxon>
        <taxon>Bacillati</taxon>
        <taxon>Bacillota</taxon>
        <taxon>Negativicutes</taxon>
        <taxon>Veillonellales</taxon>
        <taxon>Veillonellaceae</taxon>
        <taxon>Megasphaera</taxon>
    </lineage>
</organism>
<evidence type="ECO:0000256" key="1">
    <source>
        <dbReference type="SAM" id="Phobius"/>
    </source>
</evidence>
<name>E2ZDV8_9FIRM</name>
<evidence type="ECO:0000313" key="4">
    <source>
        <dbReference type="Proteomes" id="UP000003195"/>
    </source>
</evidence>
<evidence type="ECO:0000313" key="3">
    <source>
        <dbReference type="EMBL" id="EFQ03454.1"/>
    </source>
</evidence>
<feature type="transmembrane region" description="Helical" evidence="1">
    <location>
        <begin position="15"/>
        <end position="36"/>
    </location>
</feature>
<sequence length="197" mass="22014">MMKIPMIKDEKQAKLVRITLIAILTTFCLGCIYFAVQHEKKPVESPVRMRFSDTTDKNAVKKNLHVDDKTAGELVTRIERIHEGTVSPNVTYYVSAPDLQTAADTTEAAIRNKDPRLPKEAVAKSDRTVVTVDDTKQKVDVYKINLRNNHKVKAGGTYIDGKPYLSIGYQAGRVEGIAHIGQDGRQGGTLLYTIKEW</sequence>
<accession>E2ZDV8</accession>
<keyword evidence="1" id="KW-0812">Transmembrane</keyword>
<keyword evidence="1" id="KW-1133">Transmembrane helix</keyword>
<dbReference type="EMBL" id="AECS01000042">
    <property type="protein sequence ID" value="EFQ03449.1"/>
    <property type="molecule type" value="Genomic_DNA"/>
</dbReference>